<gene>
    <name evidence="2" type="ORF">BDV28DRAFT_150207</name>
</gene>
<dbReference type="EMBL" id="ML739182">
    <property type="protein sequence ID" value="KAE8351202.1"/>
    <property type="molecule type" value="Genomic_DNA"/>
</dbReference>
<accession>A0A5N6Z0M7</accession>
<dbReference type="AlphaFoldDB" id="A0A5N6Z0M7"/>
<organism evidence="2 3">
    <name type="scientific">Aspergillus coremiiformis</name>
    <dbReference type="NCBI Taxonomy" id="138285"/>
    <lineage>
        <taxon>Eukaryota</taxon>
        <taxon>Fungi</taxon>
        <taxon>Dikarya</taxon>
        <taxon>Ascomycota</taxon>
        <taxon>Pezizomycotina</taxon>
        <taxon>Eurotiomycetes</taxon>
        <taxon>Eurotiomycetidae</taxon>
        <taxon>Eurotiales</taxon>
        <taxon>Aspergillaceae</taxon>
        <taxon>Aspergillus</taxon>
        <taxon>Aspergillus subgen. Circumdati</taxon>
    </lineage>
</organism>
<dbReference type="OrthoDB" id="4369471at2759"/>
<sequence length="167" mass="19332">MSADLSSVPGSCAMRLQNLERLSSAAKSALLRSIADDLTSTFICISKELSRGTLSATHTDPIHDLITSIKNTEWPEHQRMQQELEYRQRERRWRAERKWMRRKVEGLVKHSEEIHGQLTERLAKVRGDFDDATRELAELRWRHELCRSQAKGRSCPRGEDAPEAEHQ</sequence>
<feature type="region of interest" description="Disordered" evidence="1">
    <location>
        <begin position="148"/>
        <end position="167"/>
    </location>
</feature>
<keyword evidence="3" id="KW-1185">Reference proteome</keyword>
<reference evidence="3" key="1">
    <citation type="submission" date="2019-04" db="EMBL/GenBank/DDBJ databases">
        <title>Friends and foes A comparative genomics studyof 23 Aspergillus species from section Flavi.</title>
        <authorList>
            <consortium name="DOE Joint Genome Institute"/>
            <person name="Kjaerbolling I."/>
            <person name="Vesth T."/>
            <person name="Frisvad J.C."/>
            <person name="Nybo J.L."/>
            <person name="Theobald S."/>
            <person name="Kildgaard S."/>
            <person name="Isbrandt T."/>
            <person name="Kuo A."/>
            <person name="Sato A."/>
            <person name="Lyhne E.K."/>
            <person name="Kogle M.E."/>
            <person name="Wiebenga A."/>
            <person name="Kun R.S."/>
            <person name="Lubbers R.J."/>
            <person name="Makela M.R."/>
            <person name="Barry K."/>
            <person name="Chovatia M."/>
            <person name="Clum A."/>
            <person name="Daum C."/>
            <person name="Haridas S."/>
            <person name="He G."/>
            <person name="LaButti K."/>
            <person name="Lipzen A."/>
            <person name="Mondo S."/>
            <person name="Riley R."/>
            <person name="Salamov A."/>
            <person name="Simmons B.A."/>
            <person name="Magnuson J.K."/>
            <person name="Henrissat B."/>
            <person name="Mortensen U.H."/>
            <person name="Larsen T.O."/>
            <person name="Devries R.P."/>
            <person name="Grigoriev I.V."/>
            <person name="Machida M."/>
            <person name="Baker S.E."/>
            <person name="Andersen M.R."/>
        </authorList>
    </citation>
    <scope>NUCLEOTIDE SEQUENCE [LARGE SCALE GENOMIC DNA]</scope>
    <source>
        <strain evidence="3">CBS 553.77</strain>
    </source>
</reference>
<evidence type="ECO:0000313" key="3">
    <source>
        <dbReference type="Proteomes" id="UP000327118"/>
    </source>
</evidence>
<evidence type="ECO:0000313" key="2">
    <source>
        <dbReference type="EMBL" id="KAE8351202.1"/>
    </source>
</evidence>
<evidence type="ECO:0000256" key="1">
    <source>
        <dbReference type="SAM" id="MobiDB-lite"/>
    </source>
</evidence>
<dbReference type="Proteomes" id="UP000327118">
    <property type="component" value="Unassembled WGS sequence"/>
</dbReference>
<name>A0A5N6Z0M7_9EURO</name>
<protein>
    <submittedName>
        <fullName evidence="2">Uncharacterized protein</fullName>
    </submittedName>
</protein>
<feature type="compositionally biased region" description="Basic and acidic residues" evidence="1">
    <location>
        <begin position="156"/>
        <end position="167"/>
    </location>
</feature>
<proteinExistence type="predicted"/>